<dbReference type="Gene3D" id="3.30.160.60">
    <property type="entry name" value="Classic Zinc Finger"/>
    <property type="match status" value="1"/>
</dbReference>
<comment type="caution">
    <text evidence="1">The sequence shown here is derived from an EMBL/GenBank/DDBJ whole genome shotgun (WGS) entry which is preliminary data.</text>
</comment>
<sequence>MKKHKTVKHGINVVWFPCSEDNCDYRAKLKGSLKRHKQNVHKIGVVWHQYDLCEFKTKTGPYQIKAHQKNTNKMNRI</sequence>
<evidence type="ECO:0000313" key="1">
    <source>
        <dbReference type="EMBL" id="GMH85675.1"/>
    </source>
</evidence>
<organism evidence="1 2">
    <name type="scientific">Triparma laevis f. inornata</name>
    <dbReference type="NCBI Taxonomy" id="1714386"/>
    <lineage>
        <taxon>Eukaryota</taxon>
        <taxon>Sar</taxon>
        <taxon>Stramenopiles</taxon>
        <taxon>Ochrophyta</taxon>
        <taxon>Bolidophyceae</taxon>
        <taxon>Parmales</taxon>
        <taxon>Triparmaceae</taxon>
        <taxon>Triparma</taxon>
    </lineage>
</organism>
<accession>A0A9W7BGD9</accession>
<gene>
    <name evidence="1" type="ORF">TL16_g10306</name>
</gene>
<protein>
    <recommendedName>
        <fullName evidence="3">C2H2-type domain-containing protein</fullName>
    </recommendedName>
</protein>
<evidence type="ECO:0008006" key="3">
    <source>
        <dbReference type="Google" id="ProtNLM"/>
    </source>
</evidence>
<evidence type="ECO:0000313" key="2">
    <source>
        <dbReference type="Proteomes" id="UP001162640"/>
    </source>
</evidence>
<proteinExistence type="predicted"/>
<dbReference type="EMBL" id="BLQM01000363">
    <property type="protein sequence ID" value="GMH85675.1"/>
    <property type="molecule type" value="Genomic_DNA"/>
</dbReference>
<dbReference type="AlphaFoldDB" id="A0A9W7BGD9"/>
<reference evidence="2" key="1">
    <citation type="journal article" date="2023" name="Commun. Biol.">
        <title>Genome analysis of Parmales, the sister group of diatoms, reveals the evolutionary specialization of diatoms from phago-mixotrophs to photoautotrophs.</title>
        <authorList>
            <person name="Ban H."/>
            <person name="Sato S."/>
            <person name="Yoshikawa S."/>
            <person name="Yamada K."/>
            <person name="Nakamura Y."/>
            <person name="Ichinomiya M."/>
            <person name="Sato N."/>
            <person name="Blanc-Mathieu R."/>
            <person name="Endo H."/>
            <person name="Kuwata A."/>
            <person name="Ogata H."/>
        </authorList>
    </citation>
    <scope>NUCLEOTIDE SEQUENCE [LARGE SCALE GENOMIC DNA]</scope>
</reference>
<name>A0A9W7BGD9_9STRA</name>
<dbReference type="Proteomes" id="UP001162640">
    <property type="component" value="Unassembled WGS sequence"/>
</dbReference>